<dbReference type="EMBL" id="AMYB01000002">
    <property type="protein sequence ID" value="OAD07142.1"/>
    <property type="molecule type" value="Genomic_DNA"/>
</dbReference>
<comment type="caution">
    <text evidence="1">The sequence shown here is derived from an EMBL/GenBank/DDBJ whole genome shotgun (WGS) entry which is preliminary data.</text>
</comment>
<dbReference type="OrthoDB" id="2282221at2759"/>
<dbReference type="AlphaFoldDB" id="A0A162TU20"/>
<accession>A0A162TU20</accession>
<dbReference type="VEuPathDB" id="FungiDB:MUCCIDRAFT_107744"/>
<protein>
    <submittedName>
        <fullName evidence="1">Uncharacterized protein</fullName>
    </submittedName>
</protein>
<dbReference type="Proteomes" id="UP000077051">
    <property type="component" value="Unassembled WGS sequence"/>
</dbReference>
<evidence type="ECO:0000313" key="1">
    <source>
        <dbReference type="EMBL" id="OAD07142.1"/>
    </source>
</evidence>
<reference evidence="1 2" key="1">
    <citation type="submission" date="2015-06" db="EMBL/GenBank/DDBJ databases">
        <title>Expansion of signal transduction pathways in fungi by whole-genome duplication.</title>
        <authorList>
            <consortium name="DOE Joint Genome Institute"/>
            <person name="Corrochano L.M."/>
            <person name="Kuo A."/>
            <person name="Marcet-Houben M."/>
            <person name="Polaino S."/>
            <person name="Salamov A."/>
            <person name="Villalobos J.M."/>
            <person name="Alvarez M.I."/>
            <person name="Avalos J."/>
            <person name="Benito E.P."/>
            <person name="Benoit I."/>
            <person name="Burger G."/>
            <person name="Camino L.P."/>
            <person name="Canovas D."/>
            <person name="Cerda-Olmedo E."/>
            <person name="Cheng J.-F."/>
            <person name="Dominguez A."/>
            <person name="Elias M."/>
            <person name="Eslava A.P."/>
            <person name="Glaser F."/>
            <person name="Grimwood J."/>
            <person name="Gutierrez G."/>
            <person name="Heitman J."/>
            <person name="Henrissat B."/>
            <person name="Iturriaga E.A."/>
            <person name="Lang B.F."/>
            <person name="Lavin J.L."/>
            <person name="Lee S."/>
            <person name="Li W."/>
            <person name="Lindquist E."/>
            <person name="Lopez-Garcia S."/>
            <person name="Luque E.M."/>
            <person name="Marcos A.T."/>
            <person name="Martin J."/>
            <person name="Mccluskey K."/>
            <person name="Medina H.R."/>
            <person name="Miralles-Duran A."/>
            <person name="Miyazaki A."/>
            <person name="Munoz-Torres E."/>
            <person name="Oguiza J.A."/>
            <person name="Ohm R."/>
            <person name="Olmedo M."/>
            <person name="Orejas M."/>
            <person name="Ortiz-Castellanos L."/>
            <person name="Pisabarro A.G."/>
            <person name="Rodriguez-Romero J."/>
            <person name="Ruiz-Herrera J."/>
            <person name="Ruiz-Vazquez R."/>
            <person name="Sanz C."/>
            <person name="Schackwitz W."/>
            <person name="Schmutz J."/>
            <person name="Shahriari M."/>
            <person name="Shelest E."/>
            <person name="Silva-Franco F."/>
            <person name="Soanes D."/>
            <person name="Syed K."/>
            <person name="Tagua V.G."/>
            <person name="Talbot N.J."/>
            <person name="Thon M."/>
            <person name="De Vries R.P."/>
            <person name="Wiebenga A."/>
            <person name="Yadav J.S."/>
            <person name="Braun E.L."/>
            <person name="Baker S."/>
            <person name="Garre V."/>
            <person name="Horwitz B."/>
            <person name="Torres-Martinez S."/>
            <person name="Idnurm A."/>
            <person name="Herrera-Estrella A."/>
            <person name="Gabaldon T."/>
            <person name="Grigoriev I.V."/>
        </authorList>
    </citation>
    <scope>NUCLEOTIDE SEQUENCE [LARGE SCALE GENOMIC DNA]</scope>
    <source>
        <strain evidence="1 2">CBS 277.49</strain>
    </source>
</reference>
<gene>
    <name evidence="1" type="ORF">MUCCIDRAFT_107744</name>
</gene>
<organism evidence="1 2">
    <name type="scientific">Mucor lusitanicus CBS 277.49</name>
    <dbReference type="NCBI Taxonomy" id="747725"/>
    <lineage>
        <taxon>Eukaryota</taxon>
        <taxon>Fungi</taxon>
        <taxon>Fungi incertae sedis</taxon>
        <taxon>Mucoromycota</taxon>
        <taxon>Mucoromycotina</taxon>
        <taxon>Mucoromycetes</taxon>
        <taxon>Mucorales</taxon>
        <taxon>Mucorineae</taxon>
        <taxon>Mucoraceae</taxon>
        <taxon>Mucor</taxon>
    </lineage>
</organism>
<dbReference type="STRING" id="747725.A0A162TU20"/>
<proteinExistence type="predicted"/>
<name>A0A162TU20_MUCCL</name>
<sequence>MRKLRPYTSTTCKNTGNQDQQQIHFRLWGFAQKKTSGEAKLTTVTTNSGNYMLDNSTTRSKFPRLAEDVFVEASDDLITALNMDFRLDPAVAELHASAIISDGFEALLLITVESYSRNKAVEGPQRSYNLL</sequence>
<evidence type="ECO:0000313" key="2">
    <source>
        <dbReference type="Proteomes" id="UP000077051"/>
    </source>
</evidence>
<keyword evidence="2" id="KW-1185">Reference proteome</keyword>